<evidence type="ECO:0000259" key="1">
    <source>
        <dbReference type="Pfam" id="PF00696"/>
    </source>
</evidence>
<protein>
    <submittedName>
        <fullName evidence="2">Aspartate kinase</fullName>
    </submittedName>
</protein>
<gene>
    <name evidence="2" type="ORF">V4F39_03470</name>
</gene>
<dbReference type="InterPro" id="IPR001048">
    <property type="entry name" value="Asp/Glu/Uridylate_kinase"/>
</dbReference>
<keyword evidence="3" id="KW-1185">Reference proteome</keyword>
<keyword evidence="2" id="KW-0808">Transferase</keyword>
<dbReference type="Gene3D" id="3.40.1160.10">
    <property type="entry name" value="Acetylglutamate kinase-like"/>
    <property type="match status" value="1"/>
</dbReference>
<dbReference type="SUPFAM" id="SSF53633">
    <property type="entry name" value="Carbamate kinase-like"/>
    <property type="match status" value="1"/>
</dbReference>
<dbReference type="InterPro" id="IPR036393">
    <property type="entry name" value="AceGlu_kinase-like_sf"/>
</dbReference>
<dbReference type="EMBL" id="JAZIBG010000009">
    <property type="protein sequence ID" value="MEF7612957.1"/>
    <property type="molecule type" value="Genomic_DNA"/>
</dbReference>
<dbReference type="AlphaFoldDB" id="A0AAW9QC23"/>
<sequence>MWIVKLGGSVCTDPLLPQWLALLAELGGGRVTVVPGGGRFADEVRRAQAQWQFDDLAAHNMAVLAMAQTAYQLQALNPALLLATRRADIHRVLHAGRTALWLPLELQRHEADDRTHWEATSDTIAFDLAQGLNAERLVMIKSCEIDPQHTLDDLGQAGVIDQPLAALARNAAFPIEVLHKADLAQMRAMLLGGVGGYLRA</sequence>
<evidence type="ECO:0000313" key="3">
    <source>
        <dbReference type="Proteomes" id="UP001336250"/>
    </source>
</evidence>
<accession>A0AAW9QC23</accession>
<reference evidence="2 3" key="1">
    <citation type="submission" date="2024-02" db="EMBL/GenBank/DDBJ databases">
        <title>Genome sequence of Aquincola sp. MAHUQ-54.</title>
        <authorList>
            <person name="Huq M.A."/>
        </authorList>
    </citation>
    <scope>NUCLEOTIDE SEQUENCE [LARGE SCALE GENOMIC DNA]</scope>
    <source>
        <strain evidence="2 3">MAHUQ-54</strain>
    </source>
</reference>
<organism evidence="2 3">
    <name type="scientific">Aquincola agrisoli</name>
    <dbReference type="NCBI Taxonomy" id="3119538"/>
    <lineage>
        <taxon>Bacteria</taxon>
        <taxon>Pseudomonadati</taxon>
        <taxon>Pseudomonadota</taxon>
        <taxon>Betaproteobacteria</taxon>
        <taxon>Burkholderiales</taxon>
        <taxon>Sphaerotilaceae</taxon>
        <taxon>Aquincola</taxon>
    </lineage>
</organism>
<comment type="caution">
    <text evidence="2">The sequence shown here is derived from an EMBL/GenBank/DDBJ whole genome shotgun (WGS) entry which is preliminary data.</text>
</comment>
<keyword evidence="2" id="KW-0418">Kinase</keyword>
<dbReference type="Proteomes" id="UP001336250">
    <property type="component" value="Unassembled WGS sequence"/>
</dbReference>
<evidence type="ECO:0000313" key="2">
    <source>
        <dbReference type="EMBL" id="MEF7612957.1"/>
    </source>
</evidence>
<dbReference type="GO" id="GO:0016301">
    <property type="term" value="F:kinase activity"/>
    <property type="evidence" value="ECO:0007669"/>
    <property type="project" value="UniProtKB-KW"/>
</dbReference>
<proteinExistence type="predicted"/>
<feature type="domain" description="Aspartate/glutamate/uridylate kinase" evidence="1">
    <location>
        <begin position="2"/>
        <end position="141"/>
    </location>
</feature>
<name>A0AAW9QC23_9BURK</name>
<dbReference type="RefSeq" id="WP_332287869.1">
    <property type="nucleotide sequence ID" value="NZ_JAZIBG010000009.1"/>
</dbReference>
<dbReference type="Pfam" id="PF00696">
    <property type="entry name" value="AA_kinase"/>
    <property type="match status" value="1"/>
</dbReference>